<dbReference type="SMART" id="SM00978">
    <property type="entry name" value="Tim44"/>
    <property type="match status" value="1"/>
</dbReference>
<dbReference type="GO" id="GO:0030150">
    <property type="term" value="P:protein import into mitochondrial matrix"/>
    <property type="evidence" value="ECO:0007669"/>
    <property type="project" value="TreeGrafter"/>
</dbReference>
<evidence type="ECO:0000313" key="6">
    <source>
        <dbReference type="EMBL" id="CAA9495190.1"/>
    </source>
</evidence>
<evidence type="ECO:0000256" key="1">
    <source>
        <dbReference type="ARBA" id="ARBA00004370"/>
    </source>
</evidence>
<sequence length="215" mass="23518">MITIIIMAMIAVFVGLRLYQVLGERTGHEQQPIARPTETRVDMRKVAPVDEVIENEPARSNVFEPAAADGVRAIIGADQSFDVGQFLEGAQGAYRMILEAFWRGDEATLEPLVDTDVREAFFAAIAQRKAAGHLLDNRLIAIENAIIERATLNGRNAVVAVRFDAVIAAITRDADGHVVAGTLSDAVQTHEVWTFGRNLDAVDPNWLLIETDDVA</sequence>
<dbReference type="EMBL" id="CADCVX010000176">
    <property type="protein sequence ID" value="CAA9495190.1"/>
    <property type="molecule type" value="Genomic_DNA"/>
</dbReference>
<protein>
    <submittedName>
        <fullName evidence="6">Tim44-like domain protein</fullName>
    </submittedName>
</protein>
<evidence type="ECO:0000256" key="3">
    <source>
        <dbReference type="ARBA" id="ARBA00022946"/>
    </source>
</evidence>
<dbReference type="InterPro" id="IPR032710">
    <property type="entry name" value="NTF2-like_dom_sf"/>
</dbReference>
<dbReference type="InterPro" id="IPR016985">
    <property type="entry name" value="UCP031890_Tim44-rel"/>
</dbReference>
<organism evidence="6">
    <name type="scientific">uncultured Sphingomonadaceae bacterium</name>
    <dbReference type="NCBI Taxonomy" id="169976"/>
    <lineage>
        <taxon>Bacteria</taxon>
        <taxon>Pseudomonadati</taxon>
        <taxon>Pseudomonadota</taxon>
        <taxon>Alphaproteobacteria</taxon>
        <taxon>Sphingomonadales</taxon>
        <taxon>Sphingomonadaceae</taxon>
        <taxon>environmental samples</taxon>
    </lineage>
</organism>
<keyword evidence="3" id="KW-0809">Transit peptide</keyword>
<dbReference type="InterPro" id="IPR039544">
    <property type="entry name" value="Tim44-like"/>
</dbReference>
<dbReference type="NCBIfam" id="NF033779">
    <property type="entry name" value="Tim44_TimA_adap"/>
    <property type="match status" value="1"/>
</dbReference>
<proteinExistence type="inferred from homology"/>
<reference evidence="6" key="1">
    <citation type="submission" date="2020-02" db="EMBL/GenBank/DDBJ databases">
        <authorList>
            <person name="Meier V. D."/>
        </authorList>
    </citation>
    <scope>NUCLEOTIDE SEQUENCE</scope>
    <source>
        <strain evidence="6">AVDCRST_MAG91</strain>
    </source>
</reference>
<feature type="domain" description="Tim44-like" evidence="5">
    <location>
        <begin position="67"/>
        <end position="213"/>
    </location>
</feature>
<dbReference type="AlphaFoldDB" id="A0A6J4SD52"/>
<dbReference type="GO" id="GO:0051087">
    <property type="term" value="F:protein-folding chaperone binding"/>
    <property type="evidence" value="ECO:0007669"/>
    <property type="project" value="TreeGrafter"/>
</dbReference>
<evidence type="ECO:0000256" key="2">
    <source>
        <dbReference type="ARBA" id="ARBA00009597"/>
    </source>
</evidence>
<dbReference type="GO" id="GO:0016020">
    <property type="term" value="C:membrane"/>
    <property type="evidence" value="ECO:0007669"/>
    <property type="project" value="UniProtKB-SubCell"/>
</dbReference>
<accession>A0A6J4SD52</accession>
<keyword evidence="4" id="KW-0472">Membrane</keyword>
<dbReference type="PANTHER" id="PTHR10721:SF1">
    <property type="entry name" value="MITOCHONDRIAL IMPORT INNER MEMBRANE TRANSLOCASE SUBUNIT TIM44"/>
    <property type="match status" value="1"/>
</dbReference>
<comment type="similarity">
    <text evidence="2">Belongs to the Tim44 family.</text>
</comment>
<comment type="subcellular location">
    <subcellularLocation>
        <location evidence="1">Membrane</location>
    </subcellularLocation>
</comment>
<evidence type="ECO:0000259" key="5">
    <source>
        <dbReference type="SMART" id="SM00978"/>
    </source>
</evidence>
<evidence type="ECO:0000256" key="4">
    <source>
        <dbReference type="ARBA" id="ARBA00023136"/>
    </source>
</evidence>
<dbReference type="PIRSF" id="PIRSF031890">
    <property type="entry name" value="UCP031890_transporter_Tim44"/>
    <property type="match status" value="1"/>
</dbReference>
<dbReference type="SUPFAM" id="SSF54427">
    <property type="entry name" value="NTF2-like"/>
    <property type="match status" value="1"/>
</dbReference>
<dbReference type="PANTHER" id="PTHR10721">
    <property type="entry name" value="MITOCHONDRIAL IMPORT INNER MEMBRANE TRANSLOCASE SUBUNIT TIM44"/>
    <property type="match status" value="1"/>
</dbReference>
<dbReference type="Pfam" id="PF04280">
    <property type="entry name" value="Tim44"/>
    <property type="match status" value="1"/>
</dbReference>
<dbReference type="InterPro" id="IPR007379">
    <property type="entry name" value="Tim44-like_dom"/>
</dbReference>
<name>A0A6J4SD52_9SPHN</name>
<gene>
    <name evidence="6" type="ORF">AVDCRST_MAG91-746</name>
</gene>
<dbReference type="Gene3D" id="3.10.450.240">
    <property type="match status" value="1"/>
</dbReference>